<evidence type="ECO:0000313" key="1">
    <source>
        <dbReference type="EMBL" id="VDK58847.1"/>
    </source>
</evidence>
<dbReference type="Proteomes" id="UP000267096">
    <property type="component" value="Unassembled WGS sequence"/>
</dbReference>
<reference evidence="1 2" key="2">
    <citation type="submission" date="2018-11" db="EMBL/GenBank/DDBJ databases">
        <authorList>
            <consortium name="Pathogen Informatics"/>
        </authorList>
    </citation>
    <scope>NUCLEOTIDE SEQUENCE [LARGE SCALE GENOMIC DNA]</scope>
</reference>
<evidence type="ECO:0000313" key="2">
    <source>
        <dbReference type="Proteomes" id="UP000267096"/>
    </source>
</evidence>
<proteinExistence type="predicted"/>
<gene>
    <name evidence="1" type="ORF">ASIM_LOCUS16844</name>
</gene>
<dbReference type="AlphaFoldDB" id="A0A0M3K8Z6"/>
<sequence>MDLVGASAVCASTDGTQVDLKTVELRSADVDFAALIFGRERLGIKNLSESTFRFCENVEESALIMCQ</sequence>
<name>A0A0M3K8Z6_ANISI</name>
<keyword evidence="2" id="KW-1185">Reference proteome</keyword>
<organism evidence="3">
    <name type="scientific">Anisakis simplex</name>
    <name type="common">Herring worm</name>
    <dbReference type="NCBI Taxonomy" id="6269"/>
    <lineage>
        <taxon>Eukaryota</taxon>
        <taxon>Metazoa</taxon>
        <taxon>Ecdysozoa</taxon>
        <taxon>Nematoda</taxon>
        <taxon>Chromadorea</taxon>
        <taxon>Rhabditida</taxon>
        <taxon>Spirurina</taxon>
        <taxon>Ascaridomorpha</taxon>
        <taxon>Ascaridoidea</taxon>
        <taxon>Anisakidae</taxon>
        <taxon>Anisakis</taxon>
        <taxon>Anisakis simplex complex</taxon>
    </lineage>
</organism>
<evidence type="ECO:0000313" key="3">
    <source>
        <dbReference type="WBParaSite" id="ASIM_0001743701-mRNA-1"/>
    </source>
</evidence>
<protein>
    <submittedName>
        <fullName evidence="3">Sulfurtransferase FdhD</fullName>
    </submittedName>
</protein>
<dbReference type="WBParaSite" id="ASIM_0001743701-mRNA-1">
    <property type="protein sequence ID" value="ASIM_0001743701-mRNA-1"/>
    <property type="gene ID" value="ASIM_0001743701"/>
</dbReference>
<accession>A0A0M3K8Z6</accession>
<reference evidence="3" key="1">
    <citation type="submission" date="2017-02" db="UniProtKB">
        <authorList>
            <consortium name="WormBaseParasite"/>
        </authorList>
    </citation>
    <scope>IDENTIFICATION</scope>
</reference>
<dbReference type="EMBL" id="UYRR01033471">
    <property type="protein sequence ID" value="VDK58847.1"/>
    <property type="molecule type" value="Genomic_DNA"/>
</dbReference>